<dbReference type="Gene3D" id="3.40.50.150">
    <property type="entry name" value="Vaccinia Virus protein VP39"/>
    <property type="match status" value="1"/>
</dbReference>
<keyword evidence="2" id="KW-0808">Transferase</keyword>
<keyword evidence="3" id="KW-1185">Reference proteome</keyword>
<evidence type="ECO:0000313" key="3">
    <source>
        <dbReference type="Proteomes" id="UP000679749"/>
    </source>
</evidence>
<protein>
    <submittedName>
        <fullName evidence="2">Class I SAM-dependent methyltransferase</fullName>
    </submittedName>
</protein>
<dbReference type="Pfam" id="PF13847">
    <property type="entry name" value="Methyltransf_31"/>
    <property type="match status" value="1"/>
</dbReference>
<name>A0A942U5B9_9BACI</name>
<accession>A0A942U5B9</accession>
<comment type="caution">
    <text evidence="2">The sequence shown here is derived from an EMBL/GenBank/DDBJ whole genome shotgun (WGS) entry which is preliminary data.</text>
</comment>
<evidence type="ECO:0000259" key="1">
    <source>
        <dbReference type="Pfam" id="PF13847"/>
    </source>
</evidence>
<dbReference type="PANTHER" id="PTHR43591:SF24">
    <property type="entry name" value="2-METHOXY-6-POLYPRENYL-1,4-BENZOQUINOL METHYLASE, MITOCHONDRIAL"/>
    <property type="match status" value="1"/>
</dbReference>
<proteinExistence type="predicted"/>
<evidence type="ECO:0000313" key="2">
    <source>
        <dbReference type="EMBL" id="MBS4212717.1"/>
    </source>
</evidence>
<keyword evidence="2" id="KW-0489">Methyltransferase</keyword>
<dbReference type="AlphaFoldDB" id="A0A942U5B9"/>
<dbReference type="InterPro" id="IPR025714">
    <property type="entry name" value="Methyltranfer_dom"/>
</dbReference>
<dbReference type="SUPFAM" id="SSF53335">
    <property type="entry name" value="S-adenosyl-L-methionine-dependent methyltransferases"/>
    <property type="match status" value="1"/>
</dbReference>
<dbReference type="EMBL" id="JAGYPF010000002">
    <property type="protein sequence ID" value="MBS4212717.1"/>
    <property type="molecule type" value="Genomic_DNA"/>
</dbReference>
<dbReference type="GO" id="GO:0032259">
    <property type="term" value="P:methylation"/>
    <property type="evidence" value="ECO:0007669"/>
    <property type="project" value="UniProtKB-KW"/>
</dbReference>
<dbReference type="PANTHER" id="PTHR43591">
    <property type="entry name" value="METHYLTRANSFERASE"/>
    <property type="match status" value="1"/>
</dbReference>
<organism evidence="2 3">
    <name type="scientific">Neobacillus rhizophilus</name>
    <dbReference type="NCBI Taxonomy" id="2833579"/>
    <lineage>
        <taxon>Bacteria</taxon>
        <taxon>Bacillati</taxon>
        <taxon>Bacillota</taxon>
        <taxon>Bacilli</taxon>
        <taxon>Bacillales</taxon>
        <taxon>Bacillaceae</taxon>
        <taxon>Neobacillus</taxon>
    </lineage>
</organism>
<dbReference type="Proteomes" id="UP000679749">
    <property type="component" value="Unassembled WGS sequence"/>
</dbReference>
<dbReference type="RefSeq" id="WP_213117249.1">
    <property type="nucleotide sequence ID" value="NZ_JAGYPF010000002.1"/>
</dbReference>
<gene>
    <name evidence="2" type="ORF">KHA99_09680</name>
</gene>
<sequence length="259" mass="29238">MADAINTVQQQFAKNPEKYRDEKLFAAGQELDVMVKAVKLTGKENVLDIGTAAGHTALAFAPFVKKCMGVDITEEMVKVATDYAKERGCENVTFQQADAETLPFPDAMFDIVTCRYAAHHFPNVRKAVKEISRVLKKGGHFLLVDHYAPEDKTLDQFINKVNKLRDPSQVRESSLSEWREMFAENSLHYSERLKWNLPLEYASWIERAGTSADAQKEIISMLENATPLCRDTFQITFNEEGVPQDFCLKAVLLQGVKGE</sequence>
<dbReference type="CDD" id="cd02440">
    <property type="entry name" value="AdoMet_MTases"/>
    <property type="match status" value="1"/>
</dbReference>
<dbReference type="GO" id="GO:0008757">
    <property type="term" value="F:S-adenosylmethionine-dependent methyltransferase activity"/>
    <property type="evidence" value="ECO:0007669"/>
    <property type="project" value="InterPro"/>
</dbReference>
<dbReference type="InterPro" id="IPR029063">
    <property type="entry name" value="SAM-dependent_MTases_sf"/>
</dbReference>
<reference evidence="2" key="1">
    <citation type="submission" date="2021-05" db="EMBL/GenBank/DDBJ databases">
        <title>Novel Bacillus species.</title>
        <authorList>
            <person name="Liu G."/>
        </authorList>
    </citation>
    <scope>NUCLEOTIDE SEQUENCE</scope>
    <source>
        <strain evidence="2">FJAT-49825</strain>
    </source>
</reference>
<feature type="domain" description="Methyltransferase" evidence="1">
    <location>
        <begin position="43"/>
        <end position="163"/>
    </location>
</feature>